<comment type="caution">
    <text evidence="2">The sequence shown here is derived from an EMBL/GenBank/DDBJ whole genome shotgun (WGS) entry which is preliminary data.</text>
</comment>
<organism evidence="2 3">
    <name type="scientific">Penicillium angulare</name>
    <dbReference type="NCBI Taxonomy" id="116970"/>
    <lineage>
        <taxon>Eukaryota</taxon>
        <taxon>Fungi</taxon>
        <taxon>Dikarya</taxon>
        <taxon>Ascomycota</taxon>
        <taxon>Pezizomycotina</taxon>
        <taxon>Eurotiomycetes</taxon>
        <taxon>Eurotiomycetidae</taxon>
        <taxon>Eurotiales</taxon>
        <taxon>Aspergillaceae</taxon>
        <taxon>Penicillium</taxon>
    </lineage>
</organism>
<dbReference type="Proteomes" id="UP001149165">
    <property type="component" value="Unassembled WGS sequence"/>
</dbReference>
<protein>
    <submittedName>
        <fullName evidence="2">Uncharacterized protein</fullName>
    </submittedName>
</protein>
<gene>
    <name evidence="2" type="ORF">N7456_010554</name>
</gene>
<keyword evidence="1" id="KW-0732">Signal</keyword>
<reference evidence="2" key="1">
    <citation type="submission" date="2022-11" db="EMBL/GenBank/DDBJ databases">
        <authorList>
            <person name="Petersen C."/>
        </authorList>
    </citation>
    <scope>NUCLEOTIDE SEQUENCE</scope>
    <source>
        <strain evidence="2">IBT 30069</strain>
    </source>
</reference>
<evidence type="ECO:0000313" key="3">
    <source>
        <dbReference type="Proteomes" id="UP001149165"/>
    </source>
</evidence>
<evidence type="ECO:0000313" key="2">
    <source>
        <dbReference type="EMBL" id="KAJ5094693.1"/>
    </source>
</evidence>
<sequence>MRSFILSGAVLLISLASLGLSSAVNLTERASGDQWARFCSDDSCNDNCSIWFDLSNDGCFDLGTPGSYEIKGNSYSYHMLVESADGNCPCQTSCVPGNDNDYRFAVGCHKLDADYKSFRFVTEKSGGCDVNNC</sequence>
<keyword evidence="3" id="KW-1185">Reference proteome</keyword>
<dbReference type="OrthoDB" id="4670611at2759"/>
<dbReference type="AlphaFoldDB" id="A0A9W9K695"/>
<reference evidence="2" key="2">
    <citation type="journal article" date="2023" name="IMA Fungus">
        <title>Comparative genomic study of the Penicillium genus elucidates a diverse pangenome and 15 lateral gene transfer events.</title>
        <authorList>
            <person name="Petersen C."/>
            <person name="Sorensen T."/>
            <person name="Nielsen M.R."/>
            <person name="Sondergaard T.E."/>
            <person name="Sorensen J.L."/>
            <person name="Fitzpatrick D.A."/>
            <person name="Frisvad J.C."/>
            <person name="Nielsen K.L."/>
        </authorList>
    </citation>
    <scope>NUCLEOTIDE SEQUENCE</scope>
    <source>
        <strain evidence="2">IBT 30069</strain>
    </source>
</reference>
<proteinExistence type="predicted"/>
<feature type="signal peptide" evidence="1">
    <location>
        <begin position="1"/>
        <end position="23"/>
    </location>
</feature>
<feature type="chain" id="PRO_5040810956" evidence="1">
    <location>
        <begin position="24"/>
        <end position="133"/>
    </location>
</feature>
<accession>A0A9W9K695</accession>
<name>A0A9W9K695_9EURO</name>
<evidence type="ECO:0000256" key="1">
    <source>
        <dbReference type="SAM" id="SignalP"/>
    </source>
</evidence>
<dbReference type="EMBL" id="JAPQKH010000006">
    <property type="protein sequence ID" value="KAJ5094693.1"/>
    <property type="molecule type" value="Genomic_DNA"/>
</dbReference>